<evidence type="ECO:0000313" key="2">
    <source>
        <dbReference type="Proteomes" id="UP000789702"/>
    </source>
</evidence>
<organism evidence="1 2">
    <name type="scientific">Dentiscutata heterogama</name>
    <dbReference type="NCBI Taxonomy" id="1316150"/>
    <lineage>
        <taxon>Eukaryota</taxon>
        <taxon>Fungi</taxon>
        <taxon>Fungi incertae sedis</taxon>
        <taxon>Mucoromycota</taxon>
        <taxon>Glomeromycotina</taxon>
        <taxon>Glomeromycetes</taxon>
        <taxon>Diversisporales</taxon>
        <taxon>Gigasporaceae</taxon>
        <taxon>Dentiscutata</taxon>
    </lineage>
</organism>
<sequence>MPLMKSIPNVLSTSVNRMIKGKPRPTWNYKFHVGFNLFKSMLTATFDKPIEEVQLISNSTKISPPPGITIKEDLELSDNYRAIAQIHLEKFLDKYDDVLDSKWKYTNGQELIGEWVCYNDLPKKHPVVLFLHGGYFCMGGTKMIRSFAIEIAKICKAEVFGVDYRLSPQHQFPAALCDAIAAYLYLISPSEDAGFEPIDPKRIVIMGESAGGGLAIAMTLFLRDAGLPLPCGIVGWSPWVDLTHSMPSSLDPNLISLDLLCPMVMYRPKPRVSSPAWDQYQKDSQKLADEIKEKKPSIIGDESFQRDEQIQMYCNNEALAIPYVSPLLAESLGNMPPMLLQVGEVERMHDEVVLFGYKATQPQKFRVPQYSTSYFDESPFQKPTSIILEVYDDMPHGWQRFPSAEQAQISFHRTCNFIKYVSLVENDQTTEKSLFKGVRINSKGEERLLEQYDLDVLKWDKVGIVPDITDYTNVKFDINNF</sequence>
<gene>
    <name evidence="1" type="ORF">DHETER_LOCUS4984</name>
</gene>
<accession>A0ACA9LW62</accession>
<reference evidence="1" key="1">
    <citation type="submission" date="2021-06" db="EMBL/GenBank/DDBJ databases">
        <authorList>
            <person name="Kallberg Y."/>
            <person name="Tangrot J."/>
            <person name="Rosling A."/>
        </authorList>
    </citation>
    <scope>NUCLEOTIDE SEQUENCE</scope>
    <source>
        <strain evidence="1">IL203A</strain>
    </source>
</reference>
<evidence type="ECO:0000313" key="1">
    <source>
        <dbReference type="EMBL" id="CAG8545348.1"/>
    </source>
</evidence>
<comment type="caution">
    <text evidence="1">The sequence shown here is derived from an EMBL/GenBank/DDBJ whole genome shotgun (WGS) entry which is preliminary data.</text>
</comment>
<dbReference type="EMBL" id="CAJVPU010005259">
    <property type="protein sequence ID" value="CAG8545348.1"/>
    <property type="molecule type" value="Genomic_DNA"/>
</dbReference>
<keyword evidence="2" id="KW-1185">Reference proteome</keyword>
<protein>
    <submittedName>
        <fullName evidence="1">14022_t:CDS:1</fullName>
    </submittedName>
</protein>
<name>A0ACA9LW62_9GLOM</name>
<dbReference type="Proteomes" id="UP000789702">
    <property type="component" value="Unassembled WGS sequence"/>
</dbReference>
<proteinExistence type="predicted"/>